<dbReference type="Pfam" id="PF01206">
    <property type="entry name" value="TusA"/>
    <property type="match status" value="1"/>
</dbReference>
<dbReference type="CDD" id="cd00291">
    <property type="entry name" value="SirA_YedF_YeeD"/>
    <property type="match status" value="1"/>
</dbReference>
<organism evidence="4 5">
    <name type="scientific">Methylobacterium haplocladii</name>
    <dbReference type="NCBI Taxonomy" id="1176176"/>
    <lineage>
        <taxon>Bacteria</taxon>
        <taxon>Pseudomonadati</taxon>
        <taxon>Pseudomonadota</taxon>
        <taxon>Alphaproteobacteria</taxon>
        <taxon>Hyphomicrobiales</taxon>
        <taxon>Methylobacteriaceae</taxon>
        <taxon>Methylobacterium</taxon>
    </lineage>
</organism>
<evidence type="ECO:0000256" key="2">
    <source>
        <dbReference type="SAM" id="MobiDB-lite"/>
    </source>
</evidence>
<dbReference type="Gene3D" id="3.30.110.40">
    <property type="entry name" value="TusA-like domain"/>
    <property type="match status" value="1"/>
</dbReference>
<gene>
    <name evidence="4" type="ORF">MHA02_32630</name>
</gene>
<protein>
    <recommendedName>
        <fullName evidence="3">UPF0033 domain-containing protein</fullName>
    </recommendedName>
</protein>
<sequence>MAATATPTAGSRLRLDSVPPAGSPADGIVRGIPLQVREGIVRSASCVIGGFRRKAPGSCPKPAQVMPDVDEAAPIPLDLTGLKCPLPALRTRKALRALAPGVRLAVTATDPLAAIDIPNAAREEGAQVESQARDGAVTRFIVRSRTG</sequence>
<proteinExistence type="inferred from homology"/>
<feature type="domain" description="UPF0033" evidence="3">
    <location>
        <begin position="77"/>
        <end position="101"/>
    </location>
</feature>
<dbReference type="AlphaFoldDB" id="A0A512IT93"/>
<dbReference type="InterPro" id="IPR001455">
    <property type="entry name" value="TusA-like"/>
</dbReference>
<dbReference type="PANTHER" id="PTHR33279:SF6">
    <property type="entry name" value="SULFUR CARRIER PROTEIN YEDF-RELATED"/>
    <property type="match status" value="1"/>
</dbReference>
<reference evidence="4 5" key="1">
    <citation type="submission" date="2019-07" db="EMBL/GenBank/DDBJ databases">
        <title>Whole genome shotgun sequence of Methylobacterium haplocladii NBRC 107714.</title>
        <authorList>
            <person name="Hosoyama A."/>
            <person name="Uohara A."/>
            <person name="Ohji S."/>
            <person name="Ichikawa N."/>
        </authorList>
    </citation>
    <scope>NUCLEOTIDE SEQUENCE [LARGE SCALE GENOMIC DNA]</scope>
    <source>
        <strain evidence="4 5">NBRC 107714</strain>
    </source>
</reference>
<name>A0A512IT93_9HYPH</name>
<evidence type="ECO:0000313" key="4">
    <source>
        <dbReference type="EMBL" id="GEP00876.1"/>
    </source>
</evidence>
<dbReference type="PROSITE" id="PS01148">
    <property type="entry name" value="UPF0033"/>
    <property type="match status" value="1"/>
</dbReference>
<accession>A0A512IT93</accession>
<keyword evidence="5" id="KW-1185">Reference proteome</keyword>
<dbReference type="EMBL" id="BJZT01000036">
    <property type="protein sequence ID" value="GEP00876.1"/>
    <property type="molecule type" value="Genomic_DNA"/>
</dbReference>
<evidence type="ECO:0000256" key="1">
    <source>
        <dbReference type="ARBA" id="ARBA00008984"/>
    </source>
</evidence>
<evidence type="ECO:0000313" key="5">
    <source>
        <dbReference type="Proteomes" id="UP000321258"/>
    </source>
</evidence>
<evidence type="ECO:0000259" key="3">
    <source>
        <dbReference type="PROSITE" id="PS01148"/>
    </source>
</evidence>
<dbReference type="Proteomes" id="UP000321258">
    <property type="component" value="Unassembled WGS sequence"/>
</dbReference>
<dbReference type="InterPro" id="IPR036868">
    <property type="entry name" value="TusA-like_sf"/>
</dbReference>
<comment type="similarity">
    <text evidence="1">Belongs to the sulfur carrier protein TusA family.</text>
</comment>
<feature type="region of interest" description="Disordered" evidence="2">
    <location>
        <begin position="1"/>
        <end position="20"/>
    </location>
</feature>
<dbReference type="SUPFAM" id="SSF64307">
    <property type="entry name" value="SirA-like"/>
    <property type="match status" value="1"/>
</dbReference>
<dbReference type="PANTHER" id="PTHR33279">
    <property type="entry name" value="SULFUR CARRIER PROTEIN YEDF-RELATED"/>
    <property type="match status" value="1"/>
</dbReference>
<comment type="caution">
    <text evidence="4">The sequence shown here is derived from an EMBL/GenBank/DDBJ whole genome shotgun (WGS) entry which is preliminary data.</text>
</comment>